<evidence type="ECO:0000256" key="1">
    <source>
        <dbReference type="ARBA" id="ARBA00004613"/>
    </source>
</evidence>
<dbReference type="GO" id="GO:0005576">
    <property type="term" value="C:extracellular region"/>
    <property type="evidence" value="ECO:0007669"/>
    <property type="project" value="UniProtKB-SubCell"/>
</dbReference>
<comment type="subcellular location">
    <subcellularLocation>
        <location evidence="1">Secreted</location>
    </subcellularLocation>
</comment>
<keyword evidence="6" id="KW-1185">Reference proteome</keyword>
<reference evidence="5" key="2">
    <citation type="submission" date="2025-09" db="UniProtKB">
        <authorList>
            <consortium name="Ensembl"/>
        </authorList>
    </citation>
    <scope>IDENTIFICATION</scope>
</reference>
<dbReference type="GeneTree" id="ENSGT00940000175981"/>
<dbReference type="Pfam" id="PF06083">
    <property type="entry name" value="IL17"/>
    <property type="match status" value="1"/>
</dbReference>
<name>A0A3Q2X026_HAPBU</name>
<dbReference type="STRING" id="8153.ENSHBUP00000028134"/>
<proteinExistence type="inferred from homology"/>
<organism evidence="5 6">
    <name type="scientific">Haplochromis burtoni</name>
    <name type="common">Burton's mouthbrooder</name>
    <name type="synonym">Chromis burtoni</name>
    <dbReference type="NCBI Taxonomy" id="8153"/>
    <lineage>
        <taxon>Eukaryota</taxon>
        <taxon>Metazoa</taxon>
        <taxon>Chordata</taxon>
        <taxon>Craniata</taxon>
        <taxon>Vertebrata</taxon>
        <taxon>Euteleostomi</taxon>
        <taxon>Actinopterygii</taxon>
        <taxon>Neopterygii</taxon>
        <taxon>Teleostei</taxon>
        <taxon>Neoteleostei</taxon>
        <taxon>Acanthomorphata</taxon>
        <taxon>Ovalentaria</taxon>
        <taxon>Cichlomorphae</taxon>
        <taxon>Cichliformes</taxon>
        <taxon>Cichlidae</taxon>
        <taxon>African cichlids</taxon>
        <taxon>Pseudocrenilabrinae</taxon>
        <taxon>Haplochromini</taxon>
        <taxon>Haplochromis</taxon>
    </lineage>
</organism>
<reference evidence="5" key="1">
    <citation type="submission" date="2025-08" db="UniProtKB">
        <authorList>
            <consortium name="Ensembl"/>
        </authorList>
    </citation>
    <scope>IDENTIFICATION</scope>
</reference>
<accession>A0A3Q2X026</accession>
<protein>
    <submittedName>
        <fullName evidence="5">Interleukin-17F-like</fullName>
    </submittedName>
</protein>
<evidence type="ECO:0000256" key="3">
    <source>
        <dbReference type="ARBA" id="ARBA00022525"/>
    </source>
</evidence>
<dbReference type="SUPFAM" id="SSF57501">
    <property type="entry name" value="Cystine-knot cytokines"/>
    <property type="match status" value="1"/>
</dbReference>
<dbReference type="GO" id="GO:0005125">
    <property type="term" value="F:cytokine activity"/>
    <property type="evidence" value="ECO:0007669"/>
    <property type="project" value="InterPro"/>
</dbReference>
<dbReference type="Proteomes" id="UP000264840">
    <property type="component" value="Unplaced"/>
</dbReference>
<dbReference type="InterPro" id="IPR010345">
    <property type="entry name" value="IL-17_fam"/>
</dbReference>
<dbReference type="InterPro" id="IPR029034">
    <property type="entry name" value="Cystine-knot_cytokine"/>
</dbReference>
<keyword evidence="3" id="KW-0964">Secreted</keyword>
<dbReference type="Gene3D" id="2.10.90.10">
    <property type="entry name" value="Cystine-knot cytokines"/>
    <property type="match status" value="1"/>
</dbReference>
<evidence type="ECO:0000313" key="5">
    <source>
        <dbReference type="Ensembl" id="ENSHBUP00000028134.1"/>
    </source>
</evidence>
<dbReference type="AlphaFoldDB" id="A0A3Q2X026"/>
<evidence type="ECO:0000256" key="2">
    <source>
        <dbReference type="ARBA" id="ARBA00007236"/>
    </source>
</evidence>
<evidence type="ECO:0000313" key="6">
    <source>
        <dbReference type="Proteomes" id="UP000264840"/>
    </source>
</evidence>
<evidence type="ECO:0000256" key="4">
    <source>
        <dbReference type="ARBA" id="ARBA00022729"/>
    </source>
</evidence>
<sequence>MLPAHQLSVPAYNRCSTADVTGYHRRASQLRWALRQHSHAAGVESFAGPEFGSPAARRQEKPVGLSKAGAQSWTEGQQCEVGYRSFSAAALHRKISLKHRQHVSVTVDVHVRPCCYSSMFHWAMLIFRLQCFFSDPSVRSDSSVDSRLPKHISNAQCLTTGCLSPQGGGEDRGLEAKPIKYEVLVLHRVLKPSKKKGRKARKQYIFTLGTEVITAGCTCVRPTVIPQG</sequence>
<dbReference type="Ensembl" id="ENSHBUT00000016991.1">
    <property type="protein sequence ID" value="ENSHBUP00000028134.1"/>
    <property type="gene ID" value="ENSHBUG00000011737.1"/>
</dbReference>
<comment type="similarity">
    <text evidence="2">Belongs to the IL-17 family.</text>
</comment>
<keyword evidence="4" id="KW-0732">Signal</keyword>